<sequence>MFTKHNPHLITLRERKSRYLVAIKSNSRTPQKTAYTLVKYMKKNWSNIVHSLTLDNDIAFAHHVTIADAFAAPVYFCEPYKSYQKGAIENGNRLLRRYLPKKSSIEKHTQKDIEMIVSKLNNQPMRCLEYRTPKEVFYEYKERLNPQGEIRT</sequence>
<dbReference type="GO" id="GO:0004803">
    <property type="term" value="F:transposase activity"/>
    <property type="evidence" value="ECO:0007669"/>
    <property type="project" value="TreeGrafter"/>
</dbReference>
<protein>
    <submittedName>
        <fullName evidence="2">IS30B/C/D transposase</fullName>
    </submittedName>
</protein>
<feature type="domain" description="Integrase catalytic" evidence="1">
    <location>
        <begin position="1"/>
        <end position="141"/>
    </location>
</feature>
<dbReference type="GO" id="GO:0005829">
    <property type="term" value="C:cytosol"/>
    <property type="evidence" value="ECO:0007669"/>
    <property type="project" value="TreeGrafter"/>
</dbReference>
<dbReference type="GO" id="GO:0032196">
    <property type="term" value="P:transposition"/>
    <property type="evidence" value="ECO:0007669"/>
    <property type="project" value="TreeGrafter"/>
</dbReference>
<evidence type="ECO:0000259" key="1">
    <source>
        <dbReference type="PROSITE" id="PS50994"/>
    </source>
</evidence>
<proteinExistence type="predicted"/>
<dbReference type="AlphaFoldDB" id="A0A0W0S1M5"/>
<dbReference type="PATRIC" id="fig|447.4.peg.232"/>
<dbReference type="InterPro" id="IPR036397">
    <property type="entry name" value="RNaseH_sf"/>
</dbReference>
<dbReference type="PROSITE" id="PS50994">
    <property type="entry name" value="INTEGRASE"/>
    <property type="match status" value="1"/>
</dbReference>
<dbReference type="PANTHER" id="PTHR10948">
    <property type="entry name" value="TRANSPOSASE"/>
    <property type="match status" value="1"/>
</dbReference>
<dbReference type="PANTHER" id="PTHR10948:SF23">
    <property type="entry name" value="TRANSPOSASE INSI FOR INSERTION SEQUENCE ELEMENT IS30A-RELATED"/>
    <property type="match status" value="1"/>
</dbReference>
<accession>A0A0W0S1M5</accession>
<comment type="caution">
    <text evidence="2">The sequence shown here is derived from an EMBL/GenBank/DDBJ whole genome shotgun (WGS) entry which is preliminary data.</text>
</comment>
<dbReference type="GO" id="GO:0015074">
    <property type="term" value="P:DNA integration"/>
    <property type="evidence" value="ECO:0007669"/>
    <property type="project" value="InterPro"/>
</dbReference>
<dbReference type="STRING" id="447.Lboz_0217"/>
<name>A0A0W0S1M5_LEGBO</name>
<dbReference type="NCBIfam" id="NF033563">
    <property type="entry name" value="transpos_IS30"/>
    <property type="match status" value="1"/>
</dbReference>
<organism evidence="2 3">
    <name type="scientific">Legionella bozemanae</name>
    <name type="common">Fluoribacter bozemanae</name>
    <dbReference type="NCBI Taxonomy" id="447"/>
    <lineage>
        <taxon>Bacteria</taxon>
        <taxon>Pseudomonadati</taxon>
        <taxon>Pseudomonadota</taxon>
        <taxon>Gammaproteobacteria</taxon>
        <taxon>Legionellales</taxon>
        <taxon>Legionellaceae</taxon>
        <taxon>Legionella</taxon>
    </lineage>
</organism>
<gene>
    <name evidence="2" type="ORF">Lboz_0217</name>
</gene>
<reference evidence="2 3" key="1">
    <citation type="submission" date="2015-11" db="EMBL/GenBank/DDBJ databases">
        <title>Genomic analysis of 38 Legionella species identifies large and diverse effector repertoires.</title>
        <authorList>
            <person name="Burstein D."/>
            <person name="Amaro F."/>
            <person name="Zusman T."/>
            <person name="Lifshitz Z."/>
            <person name="Cohen O."/>
            <person name="Gilbert J.A."/>
            <person name="Pupko T."/>
            <person name="Shuman H.A."/>
            <person name="Segal G."/>
        </authorList>
    </citation>
    <scope>NUCLEOTIDE SEQUENCE [LARGE SCALE GENOMIC DNA]</scope>
    <source>
        <strain evidence="2 3">WIGA</strain>
    </source>
</reference>
<dbReference type="InterPro" id="IPR012337">
    <property type="entry name" value="RNaseH-like_sf"/>
</dbReference>
<dbReference type="SUPFAM" id="SSF53098">
    <property type="entry name" value="Ribonuclease H-like"/>
    <property type="match status" value="1"/>
</dbReference>
<dbReference type="EMBL" id="LNXU01000002">
    <property type="protein sequence ID" value="KTC77264.1"/>
    <property type="molecule type" value="Genomic_DNA"/>
</dbReference>
<keyword evidence="3" id="KW-1185">Reference proteome</keyword>
<dbReference type="InterPro" id="IPR001584">
    <property type="entry name" value="Integrase_cat-core"/>
</dbReference>
<evidence type="ECO:0000313" key="2">
    <source>
        <dbReference type="EMBL" id="KTC77264.1"/>
    </source>
</evidence>
<dbReference type="Gene3D" id="3.30.420.10">
    <property type="entry name" value="Ribonuclease H-like superfamily/Ribonuclease H"/>
    <property type="match status" value="1"/>
</dbReference>
<dbReference type="GO" id="GO:0003676">
    <property type="term" value="F:nucleic acid binding"/>
    <property type="evidence" value="ECO:0007669"/>
    <property type="project" value="InterPro"/>
</dbReference>
<evidence type="ECO:0000313" key="3">
    <source>
        <dbReference type="Proteomes" id="UP000054695"/>
    </source>
</evidence>
<dbReference type="Proteomes" id="UP000054695">
    <property type="component" value="Unassembled WGS sequence"/>
</dbReference>
<dbReference type="InterPro" id="IPR051917">
    <property type="entry name" value="Transposase-Integrase"/>
</dbReference>
<dbReference type="InterPro" id="IPR053392">
    <property type="entry name" value="Transposase_IS30-like"/>
</dbReference>